<evidence type="ECO:0000313" key="2">
    <source>
        <dbReference type="Proteomes" id="UP000010796"/>
    </source>
</evidence>
<reference evidence="2" key="1">
    <citation type="submission" date="2012-02" db="EMBL/GenBank/DDBJ databases">
        <title>The complete genome of Echinicola vietnamensis DSM 17526.</title>
        <authorList>
            <person name="Lucas S."/>
            <person name="Copeland A."/>
            <person name="Lapidus A."/>
            <person name="Glavina del Rio T."/>
            <person name="Dalin E."/>
            <person name="Tice H."/>
            <person name="Bruce D."/>
            <person name="Goodwin L."/>
            <person name="Pitluck S."/>
            <person name="Peters L."/>
            <person name="Ovchinnikova G."/>
            <person name="Teshima H."/>
            <person name="Kyrpides N."/>
            <person name="Mavromatis K."/>
            <person name="Ivanova N."/>
            <person name="Brettin T."/>
            <person name="Detter J.C."/>
            <person name="Han C."/>
            <person name="Larimer F."/>
            <person name="Land M."/>
            <person name="Hauser L."/>
            <person name="Markowitz V."/>
            <person name="Cheng J.-F."/>
            <person name="Hugenholtz P."/>
            <person name="Woyke T."/>
            <person name="Wu D."/>
            <person name="Brambilla E."/>
            <person name="Klenk H.-P."/>
            <person name="Eisen J.A."/>
        </authorList>
    </citation>
    <scope>NUCLEOTIDE SEQUENCE [LARGE SCALE GENOMIC DNA]</scope>
    <source>
        <strain evidence="2">DSM 17526 / LMG 23754 / KMM 6221</strain>
    </source>
</reference>
<dbReference type="HOGENOM" id="CLU_3006914_0_0_10"/>
<protein>
    <submittedName>
        <fullName evidence="1">Uncharacterized protein</fullName>
    </submittedName>
</protein>
<accession>L0FS03</accession>
<sequence>MSLLIPKIIKKKKSKKTNSPELGSAIVKIAHKLSSKRSGSQVVKIGDKYYRIKELG</sequence>
<keyword evidence="2" id="KW-1185">Reference proteome</keyword>
<dbReference type="EMBL" id="CP003346">
    <property type="protein sequence ID" value="AGA76719.1"/>
    <property type="molecule type" value="Genomic_DNA"/>
</dbReference>
<dbReference type="OrthoDB" id="1376706at2"/>
<dbReference type="AlphaFoldDB" id="L0FS03"/>
<proteinExistence type="predicted"/>
<organism evidence="1 2">
    <name type="scientific">Echinicola vietnamensis (strain DSM 17526 / LMG 23754 / KMM 6221)</name>
    <dbReference type="NCBI Taxonomy" id="926556"/>
    <lineage>
        <taxon>Bacteria</taxon>
        <taxon>Pseudomonadati</taxon>
        <taxon>Bacteroidota</taxon>
        <taxon>Cytophagia</taxon>
        <taxon>Cytophagales</taxon>
        <taxon>Cyclobacteriaceae</taxon>
        <taxon>Echinicola</taxon>
    </lineage>
</organism>
<dbReference type="STRING" id="926556.Echvi_0433"/>
<dbReference type="RefSeq" id="WP_015264286.1">
    <property type="nucleotide sequence ID" value="NC_019904.1"/>
</dbReference>
<name>L0FS03_ECHVK</name>
<evidence type="ECO:0000313" key="1">
    <source>
        <dbReference type="EMBL" id="AGA76719.1"/>
    </source>
</evidence>
<dbReference type="KEGG" id="evi:Echvi_0433"/>
<gene>
    <name evidence="1" type="ordered locus">Echvi_0433</name>
</gene>
<dbReference type="Proteomes" id="UP000010796">
    <property type="component" value="Chromosome"/>
</dbReference>